<evidence type="ECO:0000256" key="8">
    <source>
        <dbReference type="HAMAP-Rule" id="MF_01161"/>
    </source>
</evidence>
<protein>
    <recommendedName>
        <fullName evidence="8">tRNA(Ile)-lysidine synthase</fullName>
        <ecNumber evidence="8">6.3.4.19</ecNumber>
    </recommendedName>
    <alternativeName>
        <fullName evidence="8">tRNA(Ile)-2-lysyl-cytidine synthase</fullName>
    </alternativeName>
    <alternativeName>
        <fullName evidence="8">tRNA(Ile)-lysidine synthetase</fullName>
    </alternativeName>
</protein>
<feature type="binding site" evidence="8">
    <location>
        <begin position="37"/>
        <end position="42"/>
    </location>
    <ligand>
        <name>ATP</name>
        <dbReference type="ChEBI" id="CHEBI:30616"/>
    </ligand>
</feature>
<keyword evidence="11" id="KW-1185">Reference proteome</keyword>
<keyword evidence="3 8" id="KW-0436">Ligase</keyword>
<comment type="subcellular location">
    <subcellularLocation>
        <location evidence="1 8">Cytoplasm</location>
    </subcellularLocation>
</comment>
<dbReference type="AlphaFoldDB" id="A0A401G3N7"/>
<dbReference type="InterPro" id="IPR011063">
    <property type="entry name" value="TilS/TtcA_N"/>
</dbReference>
<feature type="domain" description="Lysidine-tRNA(Ile) synthetase C-terminal" evidence="9">
    <location>
        <begin position="403"/>
        <end position="475"/>
    </location>
</feature>
<comment type="caution">
    <text evidence="10">The sequence shown here is derived from an EMBL/GenBank/DDBJ whole genome shotgun (WGS) entry which is preliminary data.</text>
</comment>
<dbReference type="SMART" id="SM00977">
    <property type="entry name" value="TilS_C"/>
    <property type="match status" value="1"/>
</dbReference>
<dbReference type="CDD" id="cd01992">
    <property type="entry name" value="TilS_N"/>
    <property type="match status" value="1"/>
</dbReference>
<keyword evidence="4 8" id="KW-0819">tRNA processing</keyword>
<evidence type="ECO:0000256" key="6">
    <source>
        <dbReference type="ARBA" id="ARBA00022840"/>
    </source>
</evidence>
<dbReference type="EMBL" id="BEXT01000001">
    <property type="protein sequence ID" value="GBC63791.1"/>
    <property type="molecule type" value="Genomic_DNA"/>
</dbReference>
<dbReference type="InterPro" id="IPR012795">
    <property type="entry name" value="tRNA_Ile_lys_synt_N"/>
</dbReference>
<keyword evidence="6 8" id="KW-0067">ATP-binding</keyword>
<evidence type="ECO:0000313" key="10">
    <source>
        <dbReference type="EMBL" id="GBC63791.1"/>
    </source>
</evidence>
<reference evidence="11" key="2">
    <citation type="submission" date="2019-01" db="EMBL/GenBank/DDBJ databases">
        <title>Genome sequence of Desulfonema ishimotonii strain Tokyo 01.</title>
        <authorList>
            <person name="Fukui M."/>
        </authorList>
    </citation>
    <scope>NUCLEOTIDE SEQUENCE [LARGE SCALE GENOMIC DNA]</scope>
    <source>
        <strain evidence="11">Tokyo 01</strain>
    </source>
</reference>
<evidence type="ECO:0000256" key="2">
    <source>
        <dbReference type="ARBA" id="ARBA00022490"/>
    </source>
</evidence>
<dbReference type="NCBIfam" id="TIGR02433">
    <property type="entry name" value="lysidine_TilS_C"/>
    <property type="match status" value="1"/>
</dbReference>
<dbReference type="Proteomes" id="UP000288096">
    <property type="component" value="Unassembled WGS sequence"/>
</dbReference>
<dbReference type="InterPro" id="IPR015262">
    <property type="entry name" value="tRNA_Ile_lys_synt_subst-bd"/>
</dbReference>
<comment type="function">
    <text evidence="8">Ligates lysine onto the cytidine present at position 34 of the AUA codon-specific tRNA(Ile) that contains the anticodon CAU, in an ATP-dependent manner. Cytidine is converted to lysidine, thus changing the amino acid specificity of the tRNA from methionine to isoleucine.</text>
</comment>
<dbReference type="InterPro" id="IPR012094">
    <property type="entry name" value="tRNA_Ile_lys_synt"/>
</dbReference>
<name>A0A401G3N7_9BACT</name>
<dbReference type="Pfam" id="PF09179">
    <property type="entry name" value="TilS"/>
    <property type="match status" value="1"/>
</dbReference>
<evidence type="ECO:0000313" key="11">
    <source>
        <dbReference type="Proteomes" id="UP000288096"/>
    </source>
</evidence>
<keyword evidence="2 8" id="KW-0963">Cytoplasm</keyword>
<dbReference type="SUPFAM" id="SSF52402">
    <property type="entry name" value="Adenine nucleotide alpha hydrolases-like"/>
    <property type="match status" value="1"/>
</dbReference>
<dbReference type="Pfam" id="PF11734">
    <property type="entry name" value="TilS_C"/>
    <property type="match status" value="1"/>
</dbReference>
<dbReference type="GO" id="GO:0032267">
    <property type="term" value="F:tRNA(Ile)-lysidine synthase activity"/>
    <property type="evidence" value="ECO:0007669"/>
    <property type="project" value="UniProtKB-EC"/>
</dbReference>
<dbReference type="PANTHER" id="PTHR43033">
    <property type="entry name" value="TRNA(ILE)-LYSIDINE SYNTHASE-RELATED"/>
    <property type="match status" value="1"/>
</dbReference>
<dbReference type="HAMAP" id="MF_01161">
    <property type="entry name" value="tRNA_Ile_lys_synt"/>
    <property type="match status" value="1"/>
</dbReference>
<evidence type="ECO:0000256" key="3">
    <source>
        <dbReference type="ARBA" id="ARBA00022598"/>
    </source>
</evidence>
<dbReference type="GO" id="GO:0005737">
    <property type="term" value="C:cytoplasm"/>
    <property type="evidence" value="ECO:0007669"/>
    <property type="project" value="UniProtKB-SubCell"/>
</dbReference>
<sequence>MATSYSSSGGKLAEAVSRTLGTYDMVRRGDAVLIGLSGGPDSVALAHILSELAPGLSLRLGVAHLHHGLRGKEADRDAEFAEALGRQLGLPVHLEKKDVRNYRQQHRLSTEEAARQVRYDFFERVCRAGGYDKVALGHHADDNAELVLMYLLRGSGPLGLSGIPPVRAGRFIRPLIQVTRAEILAFLAEQGLAFVTDSSNADPSYLRNRMRHHLIPLLKSAYNPNIIRTLNRSAAILRDEDAWLASVTDALWSDCVTEIAQDRIRLSRTALSRLPVAAQRRLLRKALAGVRGDTRRITFAHIGAMLGILGKSEKSLDLPDRVRVSVSGDTLCVVREKVPLRRPVPETGLTSFDYTLAGPGMLSLGEIGMRLVFSETDIKNRAFSRHAGQNVAFFDMEQLSFPFSVRNPRPGDRFTPLGMTGTQKLKTYFINRKVPRKDRMQCPVVLCRDKIIWVAGQRIDDAVKVTPATRRVLKGELLLA</sequence>
<organism evidence="10 11">
    <name type="scientific">Desulfonema ishimotonii</name>
    <dbReference type="NCBI Taxonomy" id="45657"/>
    <lineage>
        <taxon>Bacteria</taxon>
        <taxon>Pseudomonadati</taxon>
        <taxon>Thermodesulfobacteriota</taxon>
        <taxon>Desulfobacteria</taxon>
        <taxon>Desulfobacterales</taxon>
        <taxon>Desulfococcaceae</taxon>
        <taxon>Desulfonema</taxon>
    </lineage>
</organism>
<dbReference type="OrthoDB" id="9807403at2"/>
<comment type="domain">
    <text evidence="8">The N-terminal region contains the highly conserved SGGXDS motif, predicted to be a P-loop motif involved in ATP binding.</text>
</comment>
<evidence type="ECO:0000256" key="1">
    <source>
        <dbReference type="ARBA" id="ARBA00004496"/>
    </source>
</evidence>
<evidence type="ECO:0000259" key="9">
    <source>
        <dbReference type="SMART" id="SM00977"/>
    </source>
</evidence>
<dbReference type="InterPro" id="IPR012796">
    <property type="entry name" value="Lysidine-tRNA-synth_C"/>
</dbReference>
<dbReference type="NCBIfam" id="TIGR02432">
    <property type="entry name" value="lysidine_TilS_N"/>
    <property type="match status" value="1"/>
</dbReference>
<accession>A0A401G3N7</accession>
<dbReference type="PANTHER" id="PTHR43033:SF1">
    <property type="entry name" value="TRNA(ILE)-LYSIDINE SYNTHASE-RELATED"/>
    <property type="match status" value="1"/>
</dbReference>
<dbReference type="EC" id="6.3.4.19" evidence="8"/>
<evidence type="ECO:0000256" key="7">
    <source>
        <dbReference type="ARBA" id="ARBA00048539"/>
    </source>
</evidence>
<dbReference type="Gene3D" id="1.20.59.20">
    <property type="match status" value="1"/>
</dbReference>
<dbReference type="SUPFAM" id="SSF82829">
    <property type="entry name" value="MesJ substrate recognition domain-like"/>
    <property type="match status" value="1"/>
</dbReference>
<dbReference type="GO" id="GO:0006400">
    <property type="term" value="P:tRNA modification"/>
    <property type="evidence" value="ECO:0007669"/>
    <property type="project" value="UniProtKB-UniRule"/>
</dbReference>
<proteinExistence type="inferred from homology"/>
<comment type="similarity">
    <text evidence="8">Belongs to the tRNA(Ile)-lysidine synthase family.</text>
</comment>
<dbReference type="GO" id="GO:0005524">
    <property type="term" value="F:ATP binding"/>
    <property type="evidence" value="ECO:0007669"/>
    <property type="project" value="UniProtKB-UniRule"/>
</dbReference>
<dbReference type="RefSeq" id="WP_124330829.1">
    <property type="nucleotide sequence ID" value="NZ_BEXT01000001.1"/>
</dbReference>
<dbReference type="Pfam" id="PF01171">
    <property type="entry name" value="ATP_bind_3"/>
    <property type="match status" value="1"/>
</dbReference>
<evidence type="ECO:0000256" key="4">
    <source>
        <dbReference type="ARBA" id="ARBA00022694"/>
    </source>
</evidence>
<dbReference type="Gene3D" id="3.40.50.620">
    <property type="entry name" value="HUPs"/>
    <property type="match status" value="1"/>
</dbReference>
<reference evidence="11" key="1">
    <citation type="submission" date="2017-11" db="EMBL/GenBank/DDBJ databases">
        <authorList>
            <person name="Watanabe M."/>
            <person name="Kojima H."/>
        </authorList>
    </citation>
    <scope>NUCLEOTIDE SEQUENCE [LARGE SCALE GENOMIC DNA]</scope>
    <source>
        <strain evidence="11">Tokyo 01</strain>
    </source>
</reference>
<keyword evidence="5 8" id="KW-0547">Nucleotide-binding</keyword>
<dbReference type="SUPFAM" id="SSF56037">
    <property type="entry name" value="PheT/TilS domain"/>
    <property type="match status" value="1"/>
</dbReference>
<evidence type="ECO:0000256" key="5">
    <source>
        <dbReference type="ARBA" id="ARBA00022741"/>
    </source>
</evidence>
<dbReference type="InterPro" id="IPR014729">
    <property type="entry name" value="Rossmann-like_a/b/a_fold"/>
</dbReference>
<comment type="catalytic activity">
    <reaction evidence="7 8">
        <text>cytidine(34) in tRNA(Ile2) + L-lysine + ATP = lysidine(34) in tRNA(Ile2) + AMP + diphosphate + H(+)</text>
        <dbReference type="Rhea" id="RHEA:43744"/>
        <dbReference type="Rhea" id="RHEA-COMP:10625"/>
        <dbReference type="Rhea" id="RHEA-COMP:10670"/>
        <dbReference type="ChEBI" id="CHEBI:15378"/>
        <dbReference type="ChEBI" id="CHEBI:30616"/>
        <dbReference type="ChEBI" id="CHEBI:32551"/>
        <dbReference type="ChEBI" id="CHEBI:33019"/>
        <dbReference type="ChEBI" id="CHEBI:82748"/>
        <dbReference type="ChEBI" id="CHEBI:83665"/>
        <dbReference type="ChEBI" id="CHEBI:456215"/>
        <dbReference type="EC" id="6.3.4.19"/>
    </reaction>
</comment>
<gene>
    <name evidence="8" type="primary">tilS</name>
    <name evidence="10" type="ORF">DENIS_4789</name>
</gene>